<dbReference type="PROSITE" id="PS50005">
    <property type="entry name" value="TPR"/>
    <property type="match status" value="1"/>
</dbReference>
<evidence type="ECO:0000313" key="7">
    <source>
        <dbReference type="Proteomes" id="UP001374579"/>
    </source>
</evidence>
<organism evidence="6 7">
    <name type="scientific">Littorina saxatilis</name>
    <dbReference type="NCBI Taxonomy" id="31220"/>
    <lineage>
        <taxon>Eukaryota</taxon>
        <taxon>Metazoa</taxon>
        <taxon>Spiralia</taxon>
        <taxon>Lophotrochozoa</taxon>
        <taxon>Mollusca</taxon>
        <taxon>Gastropoda</taxon>
        <taxon>Caenogastropoda</taxon>
        <taxon>Littorinimorpha</taxon>
        <taxon>Littorinoidea</taxon>
        <taxon>Littorinidae</taxon>
        <taxon>Littorina</taxon>
    </lineage>
</organism>
<dbReference type="GO" id="GO:0005737">
    <property type="term" value="C:cytoplasm"/>
    <property type="evidence" value="ECO:0007669"/>
    <property type="project" value="TreeGrafter"/>
</dbReference>
<dbReference type="Gene3D" id="6.10.140.2220">
    <property type="match status" value="1"/>
</dbReference>
<keyword evidence="7" id="KW-1185">Reference proteome</keyword>
<dbReference type="GO" id="GO:0042826">
    <property type="term" value="F:histone deacetylase binding"/>
    <property type="evidence" value="ECO:0007669"/>
    <property type="project" value="TreeGrafter"/>
</dbReference>
<dbReference type="PANTHER" id="PTHR46165">
    <property type="entry name" value="SET AND MYND DOMAIN-CONTAINING PROTEIN 4"/>
    <property type="match status" value="1"/>
</dbReference>
<evidence type="ECO:0000256" key="3">
    <source>
        <dbReference type="ARBA" id="ARBA00022691"/>
    </source>
</evidence>
<dbReference type="InterPro" id="IPR052097">
    <property type="entry name" value="SET-MYND_domain_protein"/>
</dbReference>
<keyword evidence="3" id="KW-0949">S-adenosyl-L-methionine</keyword>
<evidence type="ECO:0000256" key="2">
    <source>
        <dbReference type="ARBA" id="ARBA00022679"/>
    </source>
</evidence>
<dbReference type="InterPro" id="IPR046341">
    <property type="entry name" value="SET_dom_sf"/>
</dbReference>
<keyword evidence="1" id="KW-0489">Methyltransferase</keyword>
<dbReference type="PANTHER" id="PTHR46165:SF6">
    <property type="entry name" value="SET AND MYND DOMAIN-CONTAINING PROTEIN 4-LIKE PROTEIN"/>
    <property type="match status" value="1"/>
</dbReference>
<dbReference type="SUPFAM" id="SSF48452">
    <property type="entry name" value="TPR-like"/>
    <property type="match status" value="1"/>
</dbReference>
<feature type="repeat" description="TPR" evidence="4">
    <location>
        <begin position="76"/>
        <end position="109"/>
    </location>
</feature>
<proteinExistence type="predicted"/>
<dbReference type="GO" id="GO:0005634">
    <property type="term" value="C:nucleus"/>
    <property type="evidence" value="ECO:0007669"/>
    <property type="project" value="TreeGrafter"/>
</dbReference>
<dbReference type="SUPFAM" id="SSF82199">
    <property type="entry name" value="SET domain"/>
    <property type="match status" value="1"/>
</dbReference>
<dbReference type="InterPro" id="IPR044421">
    <property type="entry name" value="SMYD4_SET"/>
</dbReference>
<gene>
    <name evidence="6" type="ORF">V1264_002883</name>
</gene>
<dbReference type="InterPro" id="IPR001214">
    <property type="entry name" value="SET_dom"/>
</dbReference>
<keyword evidence="2" id="KW-0808">Transferase</keyword>
<dbReference type="PROSITE" id="PS50280">
    <property type="entry name" value="SET"/>
    <property type="match status" value="1"/>
</dbReference>
<dbReference type="Pfam" id="PF00856">
    <property type="entry name" value="SET"/>
    <property type="match status" value="1"/>
</dbReference>
<evidence type="ECO:0000256" key="1">
    <source>
        <dbReference type="ARBA" id="ARBA00022603"/>
    </source>
</evidence>
<dbReference type="CDD" id="cd10536">
    <property type="entry name" value="SET_SMYD4"/>
    <property type="match status" value="1"/>
</dbReference>
<dbReference type="SMART" id="SM00028">
    <property type="entry name" value="TPR"/>
    <property type="match status" value="2"/>
</dbReference>
<dbReference type="InterPro" id="IPR019734">
    <property type="entry name" value="TPR_rpt"/>
</dbReference>
<keyword evidence="4" id="KW-0802">TPR repeat</keyword>
<dbReference type="Proteomes" id="UP001374579">
    <property type="component" value="Unassembled WGS sequence"/>
</dbReference>
<dbReference type="AlphaFoldDB" id="A0AAN9G8M2"/>
<dbReference type="Gene3D" id="1.10.220.160">
    <property type="match status" value="1"/>
</dbReference>
<dbReference type="Gene3D" id="2.170.270.10">
    <property type="entry name" value="SET domain"/>
    <property type="match status" value="1"/>
</dbReference>
<dbReference type="GO" id="GO:0032259">
    <property type="term" value="P:methylation"/>
    <property type="evidence" value="ECO:0007669"/>
    <property type="project" value="UniProtKB-KW"/>
</dbReference>
<accession>A0AAN9G8M2</accession>
<dbReference type="Gene3D" id="1.25.40.10">
    <property type="entry name" value="Tetratricopeptide repeat domain"/>
    <property type="match status" value="1"/>
</dbReference>
<evidence type="ECO:0000259" key="5">
    <source>
        <dbReference type="PROSITE" id="PS50280"/>
    </source>
</evidence>
<dbReference type="InterPro" id="IPR011990">
    <property type="entry name" value="TPR-like_helical_dom_sf"/>
</dbReference>
<name>A0AAN9G8M2_9CAEN</name>
<dbReference type="SMART" id="SM00317">
    <property type="entry name" value="SET"/>
    <property type="match status" value="1"/>
</dbReference>
<sequence>MATSQYTPVSSVMPVEILQVNIEKMLKRNGKWEDFLTKLGDCHDDYERLQVVLGTEEVISHLPSQVEKRCKNLEQAESLRAKGNECFKSAKYAKALDYYSQAVRYAPHPSQDDSGSNMLALCFGNRSAAFFHLKQFQCSLTDIDNAIQAGFPAGSLHKLLDRKGKCCLFLKRKQAAIEAFEEAKQVLVADPNIQDKGRQDLIRLTDQFINKCKSLQGASVENSDTEIHEPLPTLLKRSSQMPCAADFLEIKDEAGRGRGLYASRDIKVGEVLIVEKPYTSIVLSDHHLSHCHHCCSRCFVPQPCAGCVDVVFCSSQCRQAAQDSHAAECQLMDAIHTADVRLGHLAYKMVAKAGYAYLMEQRNVLENLGQVEASMLGCDENGVYDSQNYATMYHLVGHCDKRTVEDMWPRTINAAFMVKCLQQTSFFPQWTEGDQQAAEKRFQDVCYIGSHILRHLMMLPCNAHEVSEMGVNWQEPSQSKTLEIGSAIYPVLSLINHSCDPSVVRHSYDDVCVVRAIRGIAEGEELCDNYGALYPVMDRAARQAHLLKQYYFTCSCQACVNNWPMYMEIPKEVMEFYCDKCRGPVPVPGIQQASKTESMACRDCGQRQNIRSLILKVGKLEQGFQDALFKVIFEMDVEGDTLPKLVQFLRVVDKHLHRPVSCHNDCQEAVKMCYAFKANAFPRKNNRSGAQQR</sequence>
<dbReference type="GO" id="GO:0008168">
    <property type="term" value="F:methyltransferase activity"/>
    <property type="evidence" value="ECO:0007669"/>
    <property type="project" value="UniProtKB-KW"/>
</dbReference>
<evidence type="ECO:0000313" key="6">
    <source>
        <dbReference type="EMBL" id="KAK7098629.1"/>
    </source>
</evidence>
<dbReference type="EMBL" id="JBAMIC010000012">
    <property type="protein sequence ID" value="KAK7098629.1"/>
    <property type="molecule type" value="Genomic_DNA"/>
</dbReference>
<evidence type="ECO:0000256" key="4">
    <source>
        <dbReference type="PROSITE-ProRule" id="PRU00339"/>
    </source>
</evidence>
<protein>
    <recommendedName>
        <fullName evidence="5">SET domain-containing protein</fullName>
    </recommendedName>
</protein>
<reference evidence="6 7" key="1">
    <citation type="submission" date="2024-02" db="EMBL/GenBank/DDBJ databases">
        <title>Chromosome-scale genome assembly of the rough periwinkle Littorina saxatilis.</title>
        <authorList>
            <person name="De Jode A."/>
            <person name="Faria R."/>
            <person name="Formenti G."/>
            <person name="Sims Y."/>
            <person name="Smith T.P."/>
            <person name="Tracey A."/>
            <person name="Wood J.M.D."/>
            <person name="Zagrodzka Z.B."/>
            <person name="Johannesson K."/>
            <person name="Butlin R.K."/>
            <person name="Leder E.H."/>
        </authorList>
    </citation>
    <scope>NUCLEOTIDE SEQUENCE [LARGE SCALE GENOMIC DNA]</scope>
    <source>
        <strain evidence="6">Snail1</strain>
        <tissue evidence="6">Muscle</tissue>
    </source>
</reference>
<comment type="caution">
    <text evidence="6">The sequence shown here is derived from an EMBL/GenBank/DDBJ whole genome shotgun (WGS) entry which is preliminary data.</text>
</comment>
<feature type="domain" description="SET" evidence="5">
    <location>
        <begin position="246"/>
        <end position="531"/>
    </location>
</feature>